<evidence type="ECO:0000313" key="3">
    <source>
        <dbReference type="EMBL" id="KYG32315.1"/>
    </source>
</evidence>
<dbReference type="InterPro" id="IPR011006">
    <property type="entry name" value="CheY-like_superfamily"/>
</dbReference>
<gene>
    <name evidence="3" type="ORF">AZF04_06005</name>
</gene>
<dbReference type="EMBL" id="LTAO01000012">
    <property type="protein sequence ID" value="KYG32315.1"/>
    <property type="molecule type" value="Genomic_DNA"/>
</dbReference>
<dbReference type="Pfam" id="PF00072">
    <property type="entry name" value="Response_reg"/>
    <property type="match status" value="1"/>
</dbReference>
<dbReference type="RefSeq" id="WP_061948591.1">
    <property type="nucleotide sequence ID" value="NZ_LTAO01000012.1"/>
</dbReference>
<evidence type="ECO:0000259" key="2">
    <source>
        <dbReference type="PROSITE" id="PS50110"/>
    </source>
</evidence>
<reference evidence="3" key="1">
    <citation type="submission" date="2016-02" db="EMBL/GenBank/DDBJ databases">
        <title>Genome sequence of Bacillus trypoxylicola KCTC 13244(T).</title>
        <authorList>
            <person name="Jeong H."/>
            <person name="Park S.-H."/>
            <person name="Choi S.-K."/>
        </authorList>
    </citation>
    <scope>NUCLEOTIDE SEQUENCE [LARGE SCALE GENOMIC DNA]</scope>
    <source>
        <strain evidence="3">KCTC 13244</strain>
    </source>
</reference>
<evidence type="ECO:0000256" key="1">
    <source>
        <dbReference type="PROSITE-ProRule" id="PRU00169"/>
    </source>
</evidence>
<dbReference type="OrthoDB" id="2897546at2"/>
<feature type="domain" description="Response regulatory" evidence="2">
    <location>
        <begin position="5"/>
        <end position="116"/>
    </location>
</feature>
<sequence length="122" mass="14265">MSKFSVALVESEPAHAMLITYHIEKMGANVQLFESGKHFIDIYKNLHTDIFMISDQLDDLSIHEALNELESLPETKRIIIMTTNHLKPYQSDKHQISYIHKPFSLREFRDSVEPLLLEIHYV</sequence>
<dbReference type="InterPro" id="IPR001789">
    <property type="entry name" value="Sig_transdc_resp-reg_receiver"/>
</dbReference>
<name>A0A162ED94_9BACI</name>
<accession>A0A162ED94</accession>
<proteinExistence type="predicted"/>
<dbReference type="SUPFAM" id="SSF52172">
    <property type="entry name" value="CheY-like"/>
    <property type="match status" value="1"/>
</dbReference>
<dbReference type="Proteomes" id="UP000075806">
    <property type="component" value="Unassembled WGS sequence"/>
</dbReference>
<evidence type="ECO:0000313" key="4">
    <source>
        <dbReference type="Proteomes" id="UP000075806"/>
    </source>
</evidence>
<protein>
    <recommendedName>
        <fullName evidence="2">Response regulatory domain-containing protein</fullName>
    </recommendedName>
</protein>
<dbReference type="Gene3D" id="3.40.50.2300">
    <property type="match status" value="1"/>
</dbReference>
<keyword evidence="4" id="KW-1185">Reference proteome</keyword>
<dbReference type="STRING" id="519424.AZF04_06005"/>
<dbReference type="PROSITE" id="PS50110">
    <property type="entry name" value="RESPONSE_REGULATORY"/>
    <property type="match status" value="1"/>
</dbReference>
<dbReference type="GO" id="GO:0000160">
    <property type="term" value="P:phosphorelay signal transduction system"/>
    <property type="evidence" value="ECO:0007669"/>
    <property type="project" value="InterPro"/>
</dbReference>
<dbReference type="AlphaFoldDB" id="A0A162ED94"/>
<organism evidence="3 4">
    <name type="scientific">Alkalihalobacillus trypoxylicola</name>
    <dbReference type="NCBI Taxonomy" id="519424"/>
    <lineage>
        <taxon>Bacteria</taxon>
        <taxon>Bacillati</taxon>
        <taxon>Bacillota</taxon>
        <taxon>Bacilli</taxon>
        <taxon>Bacillales</taxon>
        <taxon>Bacillaceae</taxon>
        <taxon>Alkalihalobacillus</taxon>
    </lineage>
</organism>
<comment type="caution">
    <text evidence="1">Lacks conserved residue(s) required for the propagation of feature annotation.</text>
</comment>
<comment type="caution">
    <text evidence="3">The sequence shown here is derived from an EMBL/GenBank/DDBJ whole genome shotgun (WGS) entry which is preliminary data.</text>
</comment>